<dbReference type="PROSITE" id="PS51273">
    <property type="entry name" value="GATASE_TYPE_1"/>
    <property type="match status" value="1"/>
</dbReference>
<accession>A0A432ZLF9</accession>
<dbReference type="CDD" id="cd01748">
    <property type="entry name" value="GATase1_IGP_Synthase"/>
    <property type="match status" value="1"/>
</dbReference>
<evidence type="ECO:0000256" key="11">
    <source>
        <dbReference type="ARBA" id="ARBA00049534"/>
    </source>
</evidence>
<evidence type="ECO:0000256" key="2">
    <source>
        <dbReference type="ARBA" id="ARBA00005091"/>
    </source>
</evidence>
<dbReference type="Gene3D" id="3.40.50.880">
    <property type="match status" value="1"/>
</dbReference>
<dbReference type="HAMAP" id="MF_00278">
    <property type="entry name" value="HisH"/>
    <property type="match status" value="1"/>
</dbReference>
<evidence type="ECO:0000256" key="12">
    <source>
        <dbReference type="HAMAP-Rule" id="MF_00278"/>
    </source>
</evidence>
<dbReference type="PIRSF" id="PIRSF000495">
    <property type="entry name" value="Amidotransf_hisH"/>
    <property type="match status" value="1"/>
</dbReference>
<feature type="active site" evidence="12 13">
    <location>
        <position position="177"/>
    </location>
</feature>
<evidence type="ECO:0000256" key="9">
    <source>
        <dbReference type="ARBA" id="ARBA00023239"/>
    </source>
</evidence>
<dbReference type="GO" id="GO:0004359">
    <property type="term" value="F:glutaminase activity"/>
    <property type="evidence" value="ECO:0007669"/>
    <property type="project" value="UniProtKB-EC"/>
</dbReference>
<keyword evidence="9 12" id="KW-0456">Lyase</keyword>
<keyword evidence="5 12" id="KW-0028">Amino-acid biosynthesis</keyword>
<evidence type="ECO:0000313" key="16">
    <source>
        <dbReference type="Proteomes" id="UP000287996"/>
    </source>
</evidence>
<evidence type="ECO:0000256" key="6">
    <source>
        <dbReference type="ARBA" id="ARBA00022801"/>
    </source>
</evidence>
<keyword evidence="8 12" id="KW-0368">Histidine biosynthesis</keyword>
<dbReference type="Proteomes" id="UP000287996">
    <property type="component" value="Unassembled WGS sequence"/>
</dbReference>
<evidence type="ECO:0000256" key="8">
    <source>
        <dbReference type="ARBA" id="ARBA00023102"/>
    </source>
</evidence>
<dbReference type="GO" id="GO:0005737">
    <property type="term" value="C:cytoplasm"/>
    <property type="evidence" value="ECO:0007669"/>
    <property type="project" value="UniProtKB-SubCell"/>
</dbReference>
<evidence type="ECO:0000313" key="15">
    <source>
        <dbReference type="EMBL" id="RUO78753.1"/>
    </source>
</evidence>
<dbReference type="InterPro" id="IPR010139">
    <property type="entry name" value="Imidazole-glycPsynth_HisH"/>
</dbReference>
<evidence type="ECO:0000259" key="14">
    <source>
        <dbReference type="Pfam" id="PF00117"/>
    </source>
</evidence>
<evidence type="ECO:0000256" key="1">
    <source>
        <dbReference type="ARBA" id="ARBA00004496"/>
    </source>
</evidence>
<dbReference type="NCBIfam" id="TIGR01855">
    <property type="entry name" value="IMP_synth_hisH"/>
    <property type="match status" value="1"/>
</dbReference>
<keyword evidence="4 12" id="KW-0963">Cytoplasm</keyword>
<evidence type="ECO:0000256" key="10">
    <source>
        <dbReference type="ARBA" id="ARBA00047838"/>
    </source>
</evidence>
<comment type="function">
    <text evidence="12">IGPS catalyzes the conversion of PRFAR and glutamine to IGP, AICAR and glutamate. The HisH subunit catalyzes the hydrolysis of glutamine to glutamate and ammonia as part of the synthesis of IGP and AICAR. The resulting ammonia molecule is channeled to the active site of HisF.</text>
</comment>
<gene>
    <name evidence="12 15" type="primary">hisH</name>
    <name evidence="15" type="ORF">CWI84_10455</name>
</gene>
<dbReference type="PANTHER" id="PTHR42701">
    <property type="entry name" value="IMIDAZOLE GLYCEROL PHOSPHATE SYNTHASE SUBUNIT HISH"/>
    <property type="match status" value="1"/>
</dbReference>
<evidence type="ECO:0000256" key="5">
    <source>
        <dbReference type="ARBA" id="ARBA00022605"/>
    </source>
</evidence>
<feature type="domain" description="Glutamine amidotransferase" evidence="14">
    <location>
        <begin position="19"/>
        <end position="193"/>
    </location>
</feature>
<evidence type="ECO:0000256" key="13">
    <source>
        <dbReference type="PIRSR" id="PIRSR000495-1"/>
    </source>
</evidence>
<dbReference type="PANTHER" id="PTHR42701:SF1">
    <property type="entry name" value="IMIDAZOLE GLYCEROL PHOSPHATE SYNTHASE SUBUNIT HISH"/>
    <property type="match status" value="1"/>
</dbReference>
<evidence type="ECO:0000256" key="7">
    <source>
        <dbReference type="ARBA" id="ARBA00022962"/>
    </source>
</evidence>
<proteinExistence type="inferred from homology"/>
<evidence type="ECO:0000256" key="4">
    <source>
        <dbReference type="ARBA" id="ARBA00022490"/>
    </source>
</evidence>
<dbReference type="InterPro" id="IPR017926">
    <property type="entry name" value="GATASE"/>
</dbReference>
<evidence type="ECO:0000256" key="3">
    <source>
        <dbReference type="ARBA" id="ARBA00011152"/>
    </source>
</evidence>
<dbReference type="FunFam" id="3.40.50.880:FF:000009">
    <property type="entry name" value="Imidazole glycerol phosphate synthase subunit HisH"/>
    <property type="match status" value="1"/>
</dbReference>
<protein>
    <recommendedName>
        <fullName evidence="12">Imidazole glycerol phosphate synthase subunit HisH</fullName>
        <ecNumber evidence="12">4.3.2.10</ecNumber>
    </recommendedName>
    <alternativeName>
        <fullName evidence="12">IGP synthase glutaminase subunit</fullName>
        <ecNumber evidence="12">3.5.1.2</ecNumber>
    </alternativeName>
    <alternativeName>
        <fullName evidence="12">IGP synthase subunit HisH</fullName>
    </alternativeName>
    <alternativeName>
        <fullName evidence="12">ImGP synthase subunit HisH</fullName>
        <shortName evidence="12">IGPS subunit HisH</shortName>
    </alternativeName>
</protein>
<comment type="catalytic activity">
    <reaction evidence="11 12">
        <text>L-glutamine + H2O = L-glutamate + NH4(+)</text>
        <dbReference type="Rhea" id="RHEA:15889"/>
        <dbReference type="ChEBI" id="CHEBI:15377"/>
        <dbReference type="ChEBI" id="CHEBI:28938"/>
        <dbReference type="ChEBI" id="CHEBI:29985"/>
        <dbReference type="ChEBI" id="CHEBI:58359"/>
        <dbReference type="EC" id="3.5.1.2"/>
    </reaction>
</comment>
<comment type="pathway">
    <text evidence="2 12">Amino-acid biosynthesis; L-histidine biosynthesis; L-histidine from 5-phospho-alpha-D-ribose 1-diphosphate: step 5/9.</text>
</comment>
<dbReference type="AlphaFoldDB" id="A0A432ZLF9"/>
<organism evidence="15 16">
    <name type="scientific">Idiomarina tyrosinivorans</name>
    <dbReference type="NCBI Taxonomy" id="1445662"/>
    <lineage>
        <taxon>Bacteria</taxon>
        <taxon>Pseudomonadati</taxon>
        <taxon>Pseudomonadota</taxon>
        <taxon>Gammaproteobacteria</taxon>
        <taxon>Alteromonadales</taxon>
        <taxon>Idiomarinaceae</taxon>
        <taxon>Idiomarina</taxon>
    </lineage>
</organism>
<comment type="catalytic activity">
    <reaction evidence="10 12">
        <text>5-[(5-phospho-1-deoxy-D-ribulos-1-ylimino)methylamino]-1-(5-phospho-beta-D-ribosyl)imidazole-4-carboxamide + L-glutamine = D-erythro-1-(imidazol-4-yl)glycerol 3-phosphate + 5-amino-1-(5-phospho-beta-D-ribosyl)imidazole-4-carboxamide + L-glutamate + H(+)</text>
        <dbReference type="Rhea" id="RHEA:24793"/>
        <dbReference type="ChEBI" id="CHEBI:15378"/>
        <dbReference type="ChEBI" id="CHEBI:29985"/>
        <dbReference type="ChEBI" id="CHEBI:58278"/>
        <dbReference type="ChEBI" id="CHEBI:58359"/>
        <dbReference type="ChEBI" id="CHEBI:58475"/>
        <dbReference type="ChEBI" id="CHEBI:58525"/>
        <dbReference type="EC" id="4.3.2.10"/>
    </reaction>
</comment>
<dbReference type="EMBL" id="PIQH01000010">
    <property type="protein sequence ID" value="RUO78753.1"/>
    <property type="molecule type" value="Genomic_DNA"/>
</dbReference>
<comment type="subunit">
    <text evidence="3 12">Heterodimer of HisH and HisF.</text>
</comment>
<dbReference type="GO" id="GO:0016829">
    <property type="term" value="F:lyase activity"/>
    <property type="evidence" value="ECO:0007669"/>
    <property type="project" value="UniProtKB-KW"/>
</dbReference>
<dbReference type="UniPathway" id="UPA00031">
    <property type="reaction ID" value="UER00010"/>
</dbReference>
<reference evidence="15 16" key="1">
    <citation type="journal article" date="2011" name="Front. Microbiol.">
        <title>Genomic signatures of strain selection and enhancement in Bacillus atrophaeus var. globigii, a historical biowarfare simulant.</title>
        <authorList>
            <person name="Gibbons H.S."/>
            <person name="Broomall S.M."/>
            <person name="McNew L.A."/>
            <person name="Daligault H."/>
            <person name="Chapman C."/>
            <person name="Bruce D."/>
            <person name="Karavis M."/>
            <person name="Krepps M."/>
            <person name="McGregor P.A."/>
            <person name="Hong C."/>
            <person name="Park K.H."/>
            <person name="Akmal A."/>
            <person name="Feldman A."/>
            <person name="Lin J.S."/>
            <person name="Chang W.E."/>
            <person name="Higgs B.W."/>
            <person name="Demirev P."/>
            <person name="Lindquist J."/>
            <person name="Liem A."/>
            <person name="Fochler E."/>
            <person name="Read T.D."/>
            <person name="Tapia R."/>
            <person name="Johnson S."/>
            <person name="Bishop-Lilly K.A."/>
            <person name="Detter C."/>
            <person name="Han C."/>
            <person name="Sozhamannan S."/>
            <person name="Rosenzweig C.N."/>
            <person name="Skowronski E.W."/>
        </authorList>
    </citation>
    <scope>NUCLEOTIDE SEQUENCE [LARGE SCALE GENOMIC DNA]</scope>
    <source>
        <strain evidence="15 16">CC-PW-9</strain>
    </source>
</reference>
<name>A0A432ZLF9_9GAMM</name>
<feature type="active site" description="Nucleophile" evidence="12 13">
    <location>
        <position position="77"/>
    </location>
</feature>
<dbReference type="PRINTS" id="PR00097">
    <property type="entry name" value="ANTSNTHASEII"/>
</dbReference>
<dbReference type="SUPFAM" id="SSF52317">
    <property type="entry name" value="Class I glutamine amidotransferase-like"/>
    <property type="match status" value="1"/>
</dbReference>
<dbReference type="EC" id="4.3.2.10" evidence="12"/>
<keyword evidence="6 12" id="KW-0378">Hydrolase</keyword>
<dbReference type="GO" id="GO:0000107">
    <property type="term" value="F:imidazoleglycerol-phosphate synthase activity"/>
    <property type="evidence" value="ECO:0007669"/>
    <property type="project" value="UniProtKB-UniRule"/>
</dbReference>
<feature type="active site" evidence="12 13">
    <location>
        <position position="179"/>
    </location>
</feature>
<dbReference type="OrthoDB" id="9807137at2"/>
<dbReference type="EC" id="3.5.1.2" evidence="12"/>
<comment type="caution">
    <text evidence="15">The sequence shown here is derived from an EMBL/GenBank/DDBJ whole genome shotgun (WGS) entry which is preliminary data.</text>
</comment>
<dbReference type="Pfam" id="PF00117">
    <property type="entry name" value="GATase"/>
    <property type="match status" value="1"/>
</dbReference>
<sequence>MDVVIVNTDCANLASVKYALERLGITPTISDDSARIKQADKVILPGVGSARAAMRNLQQKQLVEPLQQLTQPVLGICLGMQLLGLRSAEGDVDCLGVIPCITERLACANLPSPHMGWNQLLATREHPLTKSLTAPSYCYFVHSYAVPVGDYTLATSSYPQPFSAMIGANNFYGMQFHPERSSAVGERLLADFLAMEAA</sequence>
<keyword evidence="7 12" id="KW-0315">Glutamine amidotransferase</keyword>
<comment type="subcellular location">
    <subcellularLocation>
        <location evidence="1 12">Cytoplasm</location>
    </subcellularLocation>
</comment>
<keyword evidence="16" id="KW-1185">Reference proteome</keyword>
<dbReference type="GO" id="GO:0000105">
    <property type="term" value="P:L-histidine biosynthetic process"/>
    <property type="evidence" value="ECO:0007669"/>
    <property type="project" value="UniProtKB-UniRule"/>
</dbReference>
<dbReference type="InterPro" id="IPR029062">
    <property type="entry name" value="Class_I_gatase-like"/>
</dbReference>
<dbReference type="RefSeq" id="WP_126842587.1">
    <property type="nucleotide sequence ID" value="NZ_PIQH01000010.1"/>
</dbReference>